<dbReference type="Pfam" id="PF00669">
    <property type="entry name" value="Flagellin_N"/>
    <property type="match status" value="1"/>
</dbReference>
<name>A0A6J7JEB6_9ZZZZ</name>
<gene>
    <name evidence="4" type="ORF">UFOPK3564_02988</name>
</gene>
<dbReference type="InterPro" id="IPR001029">
    <property type="entry name" value="Flagellin_N"/>
</dbReference>
<dbReference type="PANTHER" id="PTHR42792:SF1">
    <property type="entry name" value="FLAGELLAR HOOK-ASSOCIATED PROTEIN 3"/>
    <property type="match status" value="1"/>
</dbReference>
<dbReference type="SUPFAM" id="SSF64518">
    <property type="entry name" value="Phase 1 flagellin"/>
    <property type="match status" value="1"/>
</dbReference>
<reference evidence="4" key="1">
    <citation type="submission" date="2020-05" db="EMBL/GenBank/DDBJ databases">
        <authorList>
            <person name="Chiriac C."/>
            <person name="Salcher M."/>
            <person name="Ghai R."/>
            <person name="Kavagutti S V."/>
        </authorList>
    </citation>
    <scope>NUCLEOTIDE SEQUENCE</scope>
</reference>
<evidence type="ECO:0000259" key="2">
    <source>
        <dbReference type="Pfam" id="PF00669"/>
    </source>
</evidence>
<accession>A0A6J7JEB6</accession>
<dbReference type="Pfam" id="PF00700">
    <property type="entry name" value="Flagellin_C"/>
    <property type="match status" value="1"/>
</dbReference>
<protein>
    <submittedName>
        <fullName evidence="4">Unannotated protein</fullName>
    </submittedName>
</protein>
<sequence>MSFRITSAMMSRTVLRDLQNGQAQLSRTFEQMSSGQRITRPSDDPYGTTRAMGLRAELADIAQARRNIADAEGWQRASDSALSGVGDALQRTRVLLVGAGNDAGGQAVRKAAATEIEGIIKTIKGTANATYAGVPVFAGASTARPYDPDGPDAYAGDSGAVLRTIGTGVHVQINADLAGVLGEGGGDGKLLDTLRGVLAHLRGGTAADADALRTTDLRTLDTQIDALSALRAEVGATGTRLSAAAGRLGELEEAATDQRSAVEEADAASTMIAYATQQASYQAALKAGAGIVQASLMDFLR</sequence>
<dbReference type="GO" id="GO:0009424">
    <property type="term" value="C:bacterial-type flagellum hook"/>
    <property type="evidence" value="ECO:0007669"/>
    <property type="project" value="InterPro"/>
</dbReference>
<dbReference type="EMBL" id="CAFBMK010000250">
    <property type="protein sequence ID" value="CAB4941573.1"/>
    <property type="molecule type" value="Genomic_DNA"/>
</dbReference>
<feature type="domain" description="Flagellin N-terminal" evidence="2">
    <location>
        <begin position="6"/>
        <end position="141"/>
    </location>
</feature>
<organism evidence="4">
    <name type="scientific">freshwater metagenome</name>
    <dbReference type="NCBI Taxonomy" id="449393"/>
    <lineage>
        <taxon>unclassified sequences</taxon>
        <taxon>metagenomes</taxon>
        <taxon>ecological metagenomes</taxon>
    </lineage>
</organism>
<dbReference type="Gene3D" id="1.20.1330.10">
    <property type="entry name" value="f41 fragment of flagellin, N-terminal domain"/>
    <property type="match status" value="1"/>
</dbReference>
<evidence type="ECO:0000259" key="3">
    <source>
        <dbReference type="Pfam" id="PF00700"/>
    </source>
</evidence>
<proteinExistence type="predicted"/>
<dbReference type="AlphaFoldDB" id="A0A6J7JEB6"/>
<dbReference type="GO" id="GO:0005198">
    <property type="term" value="F:structural molecule activity"/>
    <property type="evidence" value="ECO:0007669"/>
    <property type="project" value="InterPro"/>
</dbReference>
<dbReference type="NCBIfam" id="TIGR02550">
    <property type="entry name" value="flagell_flgL"/>
    <property type="match status" value="1"/>
</dbReference>
<feature type="domain" description="Flagellin C-terminal" evidence="3">
    <location>
        <begin position="218"/>
        <end position="300"/>
    </location>
</feature>
<dbReference type="InterPro" id="IPR001492">
    <property type="entry name" value="Flagellin"/>
</dbReference>
<evidence type="ECO:0000256" key="1">
    <source>
        <dbReference type="ARBA" id="ARBA00023143"/>
    </source>
</evidence>
<dbReference type="GO" id="GO:0071973">
    <property type="term" value="P:bacterial-type flagellum-dependent cell motility"/>
    <property type="evidence" value="ECO:0007669"/>
    <property type="project" value="InterPro"/>
</dbReference>
<dbReference type="InterPro" id="IPR013384">
    <property type="entry name" value="Flagell_FlgL"/>
</dbReference>
<keyword evidence="1" id="KW-0975">Bacterial flagellum</keyword>
<evidence type="ECO:0000313" key="4">
    <source>
        <dbReference type="EMBL" id="CAB4941573.1"/>
    </source>
</evidence>
<dbReference type="InterPro" id="IPR046358">
    <property type="entry name" value="Flagellin_C"/>
</dbReference>
<dbReference type="PANTHER" id="PTHR42792">
    <property type="entry name" value="FLAGELLIN"/>
    <property type="match status" value="1"/>
</dbReference>